<dbReference type="PANTHER" id="PTHR10900:SF77">
    <property type="entry name" value="FI19380P1"/>
    <property type="match status" value="1"/>
</dbReference>
<reference evidence="3" key="1">
    <citation type="submission" date="2017-11" db="EMBL/GenBank/DDBJ databases">
        <title>The sensing device of the deep-sea amphipod.</title>
        <authorList>
            <person name="Kobayashi H."/>
            <person name="Nagahama T."/>
            <person name="Arai W."/>
            <person name="Sasagawa Y."/>
            <person name="Umeda M."/>
            <person name="Hayashi T."/>
            <person name="Nikaido I."/>
            <person name="Watanabe H."/>
            <person name="Oguri K."/>
            <person name="Kitazato H."/>
            <person name="Fujioka K."/>
            <person name="Kido Y."/>
            <person name="Takami H."/>
        </authorList>
    </citation>
    <scope>NUCLEOTIDE SEQUENCE</scope>
    <source>
        <tissue evidence="3">Whole body</tissue>
    </source>
</reference>
<proteinExistence type="evidence at transcript level"/>
<evidence type="ECO:0000313" key="3">
    <source>
        <dbReference type="EMBL" id="LAC24547.1"/>
    </source>
</evidence>
<dbReference type="InterPro" id="IPR050904">
    <property type="entry name" value="Adhesion/Biosynth-related"/>
</dbReference>
<dbReference type="SMART" id="SM00554">
    <property type="entry name" value="FAS1"/>
    <property type="match status" value="4"/>
</dbReference>
<dbReference type="GO" id="GO:0030198">
    <property type="term" value="P:extracellular matrix organization"/>
    <property type="evidence" value="ECO:0007669"/>
    <property type="project" value="TreeGrafter"/>
</dbReference>
<dbReference type="SUPFAM" id="SSF82153">
    <property type="entry name" value="FAS1 domain"/>
    <property type="match status" value="4"/>
</dbReference>
<feature type="domain" description="FAS1" evidence="2">
    <location>
        <begin position="489"/>
        <end position="647"/>
    </location>
</feature>
<protein>
    <submittedName>
        <fullName evidence="3">Fasciclin-1-like</fullName>
    </submittedName>
</protein>
<feature type="signal peptide" evidence="1">
    <location>
        <begin position="1"/>
        <end position="24"/>
    </location>
</feature>
<feature type="domain" description="FAS1" evidence="2">
    <location>
        <begin position="188"/>
        <end position="334"/>
    </location>
</feature>
<dbReference type="AlphaFoldDB" id="A0A6A7G0T6"/>
<dbReference type="PROSITE" id="PS50213">
    <property type="entry name" value="FAS1"/>
    <property type="match status" value="4"/>
</dbReference>
<dbReference type="GO" id="GO:0031012">
    <property type="term" value="C:extracellular matrix"/>
    <property type="evidence" value="ECO:0007669"/>
    <property type="project" value="TreeGrafter"/>
</dbReference>
<dbReference type="Pfam" id="PF02469">
    <property type="entry name" value="Fasciclin"/>
    <property type="match status" value="3"/>
</dbReference>
<keyword evidence="1" id="KW-0732">Signal</keyword>
<dbReference type="GO" id="GO:0005615">
    <property type="term" value="C:extracellular space"/>
    <property type="evidence" value="ECO:0007669"/>
    <property type="project" value="TreeGrafter"/>
</dbReference>
<dbReference type="PANTHER" id="PTHR10900">
    <property type="entry name" value="PERIOSTIN-RELATED"/>
    <property type="match status" value="1"/>
</dbReference>
<organism evidence="3">
    <name type="scientific">Hirondellea gigas</name>
    <dbReference type="NCBI Taxonomy" id="1518452"/>
    <lineage>
        <taxon>Eukaryota</taxon>
        <taxon>Metazoa</taxon>
        <taxon>Ecdysozoa</taxon>
        <taxon>Arthropoda</taxon>
        <taxon>Crustacea</taxon>
        <taxon>Multicrustacea</taxon>
        <taxon>Malacostraca</taxon>
        <taxon>Eumalacostraca</taxon>
        <taxon>Peracarida</taxon>
        <taxon>Amphipoda</taxon>
        <taxon>Amphilochidea</taxon>
        <taxon>Lysianassida</taxon>
        <taxon>Lysianassidira</taxon>
        <taxon>Lysianassoidea</taxon>
        <taxon>Lysianassidae</taxon>
        <taxon>Hirondellea</taxon>
    </lineage>
</organism>
<dbReference type="InterPro" id="IPR000782">
    <property type="entry name" value="FAS1_domain"/>
</dbReference>
<dbReference type="Gene3D" id="2.30.180.10">
    <property type="entry name" value="FAS1 domain"/>
    <property type="match status" value="4"/>
</dbReference>
<feature type="domain" description="FAS1" evidence="2">
    <location>
        <begin position="339"/>
        <end position="485"/>
    </location>
</feature>
<evidence type="ECO:0000256" key="1">
    <source>
        <dbReference type="SAM" id="SignalP"/>
    </source>
</evidence>
<dbReference type="EMBL" id="IACT01005389">
    <property type="protein sequence ID" value="LAC24547.1"/>
    <property type="molecule type" value="mRNA"/>
</dbReference>
<evidence type="ECO:0000259" key="2">
    <source>
        <dbReference type="PROSITE" id="PS50213"/>
    </source>
</evidence>
<dbReference type="GO" id="GO:0007155">
    <property type="term" value="P:cell adhesion"/>
    <property type="evidence" value="ECO:0007669"/>
    <property type="project" value="TreeGrafter"/>
</dbReference>
<accession>A0A6A7G0T6</accession>
<dbReference type="InterPro" id="IPR036378">
    <property type="entry name" value="FAS1_dom_sf"/>
</dbReference>
<feature type="domain" description="FAS1" evidence="2">
    <location>
        <begin position="26"/>
        <end position="164"/>
    </location>
</feature>
<sequence>MGSEKTVLLVLCCSLLSLSSFVLSQDKTLLDNIKSRTDLSKILEIIEGDEIVKMEFEQRSFMAFMPTNDAMDRFDGRKDSDFIYAHLISTVYQIEDINENETLTTRMKGNPALYVTKIPNGARVMTGWEDHDYYLNNAKVVIANQKARSSKGEEPILHIIDEVLAPTRVKGNARVPVRGYPEAADVLIHYRAYGLTDENSVRMFKERVEELHEMDVYRQTGGNTYFIAVDSAIKQKQRLDKQVIHGHVVLGKAMFTRPASKIGEDIKSLAFVDNLKVLIKMVNVTSPNGSVVYYVTSNTVASDNRHQKGASVARLIKPNIPVANGVLHLIDRPLMTTAESIMSYLTEKGGQLSRFYALFKEHQQDLLEQLRSHSDDEAVTLFAPSNHAFSMVKQQSLDAVTQNSNKLNELLRLHIVRRRLYTDDIVQGFKTPTMSKDRKLYFAVNQDDLSKLPIVSVEGAGVNATITTANIAAENGVIHIINRILDIPSQTIYEKLASNPSISKTNNLTRQGGFSKQFQDRDEKFTFFVPNNDAWAVIKKNMVSSYKKLFMGEYPYHVRTIMERHLIVGKDLSIKMLMAITNNQTLDPNMPNRQEKLQMARGKIYFQPRLNRHLNEYTVEWNGVVAKVVQSDVECVNGVVHIIDKVLMLREDVTVAATATTATSTWATITTSIITMMLVTMMR</sequence>
<name>A0A6A7G0T6_9CRUS</name>
<feature type="chain" id="PRO_5025637747" evidence="1">
    <location>
        <begin position="25"/>
        <end position="683"/>
    </location>
</feature>
<dbReference type="GO" id="GO:0050839">
    <property type="term" value="F:cell adhesion molecule binding"/>
    <property type="evidence" value="ECO:0007669"/>
    <property type="project" value="TreeGrafter"/>
</dbReference>